<evidence type="ECO:0008006" key="6">
    <source>
        <dbReference type="Google" id="ProtNLM"/>
    </source>
</evidence>
<dbReference type="AlphaFoldDB" id="A0A367YVZ8"/>
<keyword evidence="5" id="KW-1185">Reference proteome</keyword>
<keyword evidence="3" id="KW-0732">Signal</keyword>
<keyword evidence="2" id="KW-0472">Membrane</keyword>
<feature type="signal peptide" evidence="3">
    <location>
        <begin position="1"/>
        <end position="28"/>
    </location>
</feature>
<keyword evidence="2" id="KW-0812">Transmembrane</keyword>
<sequence length="248" mass="24609">MHRTPLRWVGLALLALLTLGLTAPLATAETAFRYWSYTTADQGTWTPASTGPADVQPEEGSVQGMRFAVHGTTARVPRTAPDFETVCAGTEPSADGVRVAVVVDPGTAEDAPEGATPGPATGTCVLAAPGDSAQDVLAAATELRTDDSGLICALGGYPATGCGDPAPAPEATEDAPVELQVTAPVGFPAGSGEDAAQGTSPSPAASEDAVEGEGAPSWLVPLVAVVAAAALVGGGVLVSRRRRGGDAG</sequence>
<protein>
    <recommendedName>
        <fullName evidence="6">LPXTG cell wall anchor domain-containing protein</fullName>
    </recommendedName>
</protein>
<dbReference type="Proteomes" id="UP000252770">
    <property type="component" value="Unassembled WGS sequence"/>
</dbReference>
<evidence type="ECO:0000256" key="2">
    <source>
        <dbReference type="SAM" id="Phobius"/>
    </source>
</evidence>
<evidence type="ECO:0000313" key="4">
    <source>
        <dbReference type="EMBL" id="RCK70053.1"/>
    </source>
</evidence>
<feature type="chain" id="PRO_5016917628" description="LPXTG cell wall anchor domain-containing protein" evidence="3">
    <location>
        <begin position="29"/>
        <end position="248"/>
    </location>
</feature>
<dbReference type="NCBIfam" id="NF040672">
    <property type="entry name" value="SCO2322_fam"/>
    <property type="match status" value="1"/>
</dbReference>
<reference evidence="4 5" key="1">
    <citation type="submission" date="2018-07" db="EMBL/GenBank/DDBJ databases">
        <title>Desertimonas flava gen. nov. sp. nov.</title>
        <authorList>
            <person name="Liu S."/>
        </authorList>
    </citation>
    <scope>NUCLEOTIDE SEQUENCE [LARGE SCALE GENOMIC DNA]</scope>
    <source>
        <strain evidence="4 5">16Sb5-5</strain>
    </source>
</reference>
<name>A0A367YVZ8_9ACTN</name>
<evidence type="ECO:0000256" key="3">
    <source>
        <dbReference type="SAM" id="SignalP"/>
    </source>
</evidence>
<feature type="transmembrane region" description="Helical" evidence="2">
    <location>
        <begin position="218"/>
        <end position="238"/>
    </location>
</feature>
<evidence type="ECO:0000256" key="1">
    <source>
        <dbReference type="SAM" id="MobiDB-lite"/>
    </source>
</evidence>
<dbReference type="InterPro" id="IPR047703">
    <property type="entry name" value="SCO2322-like"/>
</dbReference>
<comment type="caution">
    <text evidence="4">The sequence shown here is derived from an EMBL/GenBank/DDBJ whole genome shotgun (WGS) entry which is preliminary data.</text>
</comment>
<dbReference type="EMBL" id="QOUI01000004">
    <property type="protein sequence ID" value="RCK70053.1"/>
    <property type="molecule type" value="Genomic_DNA"/>
</dbReference>
<feature type="region of interest" description="Disordered" evidence="1">
    <location>
        <begin position="184"/>
        <end position="212"/>
    </location>
</feature>
<dbReference type="RefSeq" id="WP_114126239.1">
    <property type="nucleotide sequence ID" value="NZ_QOUI01000004.1"/>
</dbReference>
<proteinExistence type="predicted"/>
<evidence type="ECO:0000313" key="5">
    <source>
        <dbReference type="Proteomes" id="UP000252770"/>
    </source>
</evidence>
<accession>A0A367YVZ8</accession>
<gene>
    <name evidence="4" type="ORF">DT076_08640</name>
</gene>
<organism evidence="4 5">
    <name type="scientific">Desertihabitans brevis</name>
    <dbReference type="NCBI Taxonomy" id="2268447"/>
    <lineage>
        <taxon>Bacteria</taxon>
        <taxon>Bacillati</taxon>
        <taxon>Actinomycetota</taxon>
        <taxon>Actinomycetes</taxon>
        <taxon>Propionibacteriales</taxon>
        <taxon>Propionibacteriaceae</taxon>
        <taxon>Desertihabitans</taxon>
    </lineage>
</organism>
<keyword evidence="2" id="KW-1133">Transmembrane helix</keyword>